<evidence type="ECO:0000256" key="2">
    <source>
        <dbReference type="ARBA" id="ARBA00012415"/>
    </source>
</evidence>
<feature type="domain" description="Nucleotidyl transferase" evidence="6">
    <location>
        <begin position="4"/>
        <end position="259"/>
    </location>
</feature>
<accession>A0ABT6H5D8</accession>
<dbReference type="PANTHER" id="PTHR43197">
    <property type="entry name" value="UTP--GLUCOSE-1-PHOSPHATE URIDYLYLTRANSFERASE"/>
    <property type="match status" value="1"/>
</dbReference>
<evidence type="ECO:0000256" key="1">
    <source>
        <dbReference type="ARBA" id="ARBA00006890"/>
    </source>
</evidence>
<dbReference type="EC" id="2.7.7.9" evidence="2"/>
<evidence type="ECO:0000313" key="8">
    <source>
        <dbReference type="Proteomes" id="UP001218246"/>
    </source>
</evidence>
<gene>
    <name evidence="7" type="ORF">P6P90_08475</name>
</gene>
<dbReference type="EMBL" id="JARULN010000005">
    <property type="protein sequence ID" value="MDG5754008.1"/>
    <property type="molecule type" value="Genomic_DNA"/>
</dbReference>
<dbReference type="InterPro" id="IPR005771">
    <property type="entry name" value="GalU_uridylyltTrfase_bac/arc"/>
</dbReference>
<dbReference type="InterPro" id="IPR029044">
    <property type="entry name" value="Nucleotide-diphossugar_trans"/>
</dbReference>
<comment type="caution">
    <text evidence="7">The sequence shown here is derived from an EMBL/GenBank/DDBJ whole genome shotgun (WGS) entry which is preliminary data.</text>
</comment>
<dbReference type="InterPro" id="IPR005835">
    <property type="entry name" value="NTP_transferase_dom"/>
</dbReference>
<dbReference type="Gene3D" id="3.90.550.10">
    <property type="entry name" value="Spore Coat Polysaccharide Biosynthesis Protein SpsA, Chain A"/>
    <property type="match status" value="1"/>
</dbReference>
<dbReference type="RefSeq" id="WP_278018062.1">
    <property type="nucleotide sequence ID" value="NZ_JARRRY010000003.1"/>
</dbReference>
<comment type="catalytic activity">
    <reaction evidence="5">
        <text>alpha-D-glucose 1-phosphate + UTP + H(+) = UDP-alpha-D-glucose + diphosphate</text>
        <dbReference type="Rhea" id="RHEA:19889"/>
        <dbReference type="ChEBI" id="CHEBI:15378"/>
        <dbReference type="ChEBI" id="CHEBI:33019"/>
        <dbReference type="ChEBI" id="CHEBI:46398"/>
        <dbReference type="ChEBI" id="CHEBI:58601"/>
        <dbReference type="ChEBI" id="CHEBI:58885"/>
        <dbReference type="EC" id="2.7.7.9"/>
    </reaction>
</comment>
<evidence type="ECO:0000256" key="5">
    <source>
        <dbReference type="ARBA" id="ARBA00048128"/>
    </source>
</evidence>
<dbReference type="Pfam" id="PF00483">
    <property type="entry name" value="NTP_transferase"/>
    <property type="match status" value="1"/>
</dbReference>
<dbReference type="SUPFAM" id="SSF53448">
    <property type="entry name" value="Nucleotide-diphospho-sugar transferases"/>
    <property type="match status" value="1"/>
</dbReference>
<protein>
    <recommendedName>
        <fullName evidence="2">UTP--glucose-1-phosphate uridylyltransferase</fullName>
        <ecNumber evidence="2">2.7.7.9</ecNumber>
    </recommendedName>
</protein>
<comment type="similarity">
    <text evidence="1">Belongs to the UDPGP type 2 family.</text>
</comment>
<evidence type="ECO:0000313" key="7">
    <source>
        <dbReference type="EMBL" id="MDG5754008.1"/>
    </source>
</evidence>
<keyword evidence="3 7" id="KW-0808">Transferase</keyword>
<name>A0ABT6H5D8_9BACI</name>
<keyword evidence="4 7" id="KW-0548">Nucleotidyltransferase</keyword>
<evidence type="ECO:0000259" key="6">
    <source>
        <dbReference type="Pfam" id="PF00483"/>
    </source>
</evidence>
<evidence type="ECO:0000256" key="3">
    <source>
        <dbReference type="ARBA" id="ARBA00022679"/>
    </source>
</evidence>
<proteinExistence type="inferred from homology"/>
<sequence length="268" mass="30100">MVKKAVIPAAGYGTRNLPITKVLPKEMFPIAGRPAIDYIVREAVEAGIEEIFIIISRSKNMIMDYFDRSLELEVFLQQSQKSHLLPLLQFPKVNIQFMRQSYAKGLGDAVRLAEKFVGNEPFAVLLPDQIFINETANTLQHIIATYEQHKGDVVGVKAVAQEDLKLYGVIQGTQLSEGLYNVTDIIEKPQSNPPSNLAVIGRYIFTPQIFSYLNKTGLGVGNEIQLTDAIKQMISGYTVKAKVLESECYDLGKEEEYMALLNYMFNKK</sequence>
<organism evidence="7 8">
    <name type="scientific">Ectobacillus antri</name>
    <dbReference type="NCBI Taxonomy" id="2486280"/>
    <lineage>
        <taxon>Bacteria</taxon>
        <taxon>Bacillati</taxon>
        <taxon>Bacillota</taxon>
        <taxon>Bacilli</taxon>
        <taxon>Bacillales</taxon>
        <taxon>Bacillaceae</taxon>
        <taxon>Ectobacillus</taxon>
    </lineage>
</organism>
<dbReference type="Proteomes" id="UP001218246">
    <property type="component" value="Unassembled WGS sequence"/>
</dbReference>
<reference evidence="7 8" key="1">
    <citation type="submission" date="2023-04" db="EMBL/GenBank/DDBJ databases">
        <title>Ectobacillus antri isolated from activated sludge.</title>
        <authorList>
            <person name="Yan P."/>
            <person name="Liu X."/>
        </authorList>
    </citation>
    <scope>NUCLEOTIDE SEQUENCE [LARGE SCALE GENOMIC DNA]</scope>
    <source>
        <strain evidence="7 8">C18H</strain>
    </source>
</reference>
<evidence type="ECO:0000256" key="4">
    <source>
        <dbReference type="ARBA" id="ARBA00022695"/>
    </source>
</evidence>
<dbReference type="GO" id="GO:0003983">
    <property type="term" value="F:UTP:glucose-1-phosphate uridylyltransferase activity"/>
    <property type="evidence" value="ECO:0007669"/>
    <property type="project" value="UniProtKB-EC"/>
</dbReference>
<dbReference type="PANTHER" id="PTHR43197:SF1">
    <property type="entry name" value="UTP--GLUCOSE-1-PHOSPHATE URIDYLYLTRANSFERASE"/>
    <property type="match status" value="1"/>
</dbReference>
<keyword evidence="8" id="KW-1185">Reference proteome</keyword>